<evidence type="ECO:0008006" key="3">
    <source>
        <dbReference type="Google" id="ProtNLM"/>
    </source>
</evidence>
<proteinExistence type="predicted"/>
<organism evidence="1 2">
    <name type="scientific">Paratrimastix pyriformis</name>
    <dbReference type="NCBI Taxonomy" id="342808"/>
    <lineage>
        <taxon>Eukaryota</taxon>
        <taxon>Metamonada</taxon>
        <taxon>Preaxostyla</taxon>
        <taxon>Paratrimastigidae</taxon>
        <taxon>Paratrimastix</taxon>
    </lineage>
</organism>
<dbReference type="InterPro" id="IPR029058">
    <property type="entry name" value="AB_hydrolase_fold"/>
</dbReference>
<evidence type="ECO:0000313" key="2">
    <source>
        <dbReference type="Proteomes" id="UP001141327"/>
    </source>
</evidence>
<accession>A0ABQ8UFQ3</accession>
<dbReference type="SUPFAM" id="SSF53474">
    <property type="entry name" value="alpha/beta-Hydrolases"/>
    <property type="match status" value="1"/>
</dbReference>
<sequence length="328" mass="36944">MYDPDAPPRLNPIAARALLIQWLQNTKGQIPPPSTPDIPCGRLYRDVPPQPRTLFERALHNELDNKPQETRELPEPYPMEHSFWTGVNDDFQRLCAILCSAIEFGSPTELLEEVERRTCGLSRCYQSRNICQPVSWHPSGLGAFVLLNDPAFMSSKKIAIVVFRSVLPEWKDPRANVTSRLDDLAADLLAPYGVDIDRGTETTAWVDNQIQAHRTEIEYVFFTGFAMGGFLAESMALRFARADRNCAAVLFNAPGPHAFFHSFVGLFASGHHKASREARPFIVHHRIPGDPASAVESGLFSGTEFYEWEQQIRDNPHTMDNFLPWAAP</sequence>
<reference evidence="1" key="1">
    <citation type="journal article" date="2022" name="bioRxiv">
        <title>Genomics of Preaxostyla Flagellates Illuminates Evolutionary Transitions and the Path Towards Mitochondrial Loss.</title>
        <authorList>
            <person name="Novak L.V.F."/>
            <person name="Treitli S.C."/>
            <person name="Pyrih J."/>
            <person name="Halakuc P."/>
            <person name="Pipaliya S.V."/>
            <person name="Vacek V."/>
            <person name="Brzon O."/>
            <person name="Soukal P."/>
            <person name="Eme L."/>
            <person name="Dacks J.B."/>
            <person name="Karnkowska A."/>
            <person name="Elias M."/>
            <person name="Hampl V."/>
        </authorList>
    </citation>
    <scope>NUCLEOTIDE SEQUENCE</scope>
    <source>
        <strain evidence="1">RCP-MX</strain>
    </source>
</reference>
<keyword evidence="2" id="KW-1185">Reference proteome</keyword>
<dbReference type="Proteomes" id="UP001141327">
    <property type="component" value="Unassembled WGS sequence"/>
</dbReference>
<protein>
    <recommendedName>
        <fullName evidence="3">Fungal lipase-like domain-containing protein</fullName>
    </recommendedName>
</protein>
<name>A0ABQ8UFQ3_9EUKA</name>
<gene>
    <name evidence="1" type="ORF">PAPYR_6353</name>
</gene>
<evidence type="ECO:0000313" key="1">
    <source>
        <dbReference type="EMBL" id="KAJ4458081.1"/>
    </source>
</evidence>
<dbReference type="EMBL" id="JAPMOS010000035">
    <property type="protein sequence ID" value="KAJ4458081.1"/>
    <property type="molecule type" value="Genomic_DNA"/>
</dbReference>
<comment type="caution">
    <text evidence="1">The sequence shown here is derived from an EMBL/GenBank/DDBJ whole genome shotgun (WGS) entry which is preliminary data.</text>
</comment>